<protein>
    <submittedName>
        <fullName evidence="1">Uncharacterized protein</fullName>
    </submittedName>
</protein>
<name>A0A075A5M7_OPIVI</name>
<accession>A0A075A5M7</accession>
<dbReference type="AlphaFoldDB" id="A0A075A5M7"/>
<evidence type="ECO:0000313" key="1">
    <source>
        <dbReference type="EMBL" id="KER33607.1"/>
    </source>
</evidence>
<organism evidence="1 2">
    <name type="scientific">Opisthorchis viverrini</name>
    <name type="common">Southeast Asian liver fluke</name>
    <dbReference type="NCBI Taxonomy" id="6198"/>
    <lineage>
        <taxon>Eukaryota</taxon>
        <taxon>Metazoa</taxon>
        <taxon>Spiralia</taxon>
        <taxon>Lophotrochozoa</taxon>
        <taxon>Platyhelminthes</taxon>
        <taxon>Trematoda</taxon>
        <taxon>Digenea</taxon>
        <taxon>Opisthorchiida</taxon>
        <taxon>Opisthorchiata</taxon>
        <taxon>Opisthorchiidae</taxon>
        <taxon>Opisthorchis</taxon>
    </lineage>
</organism>
<dbReference type="GeneID" id="20314689"/>
<reference evidence="1 2" key="1">
    <citation type="submission" date="2013-11" db="EMBL/GenBank/DDBJ databases">
        <title>Opisthorchis viverrini - life in the bile duct.</title>
        <authorList>
            <person name="Young N.D."/>
            <person name="Nagarajan N."/>
            <person name="Lin S.J."/>
            <person name="Korhonen P.K."/>
            <person name="Jex A.R."/>
            <person name="Hall R.S."/>
            <person name="Safavi-Hemami H."/>
            <person name="Kaewkong W."/>
            <person name="Bertrand D."/>
            <person name="Gao S."/>
            <person name="Seet Q."/>
            <person name="Wongkham S."/>
            <person name="Teh B.T."/>
            <person name="Wongkham C."/>
            <person name="Intapan P.M."/>
            <person name="Maleewong W."/>
            <person name="Yang X."/>
            <person name="Hu M."/>
            <person name="Wang Z."/>
            <person name="Hofmann A."/>
            <person name="Sternberg P.W."/>
            <person name="Tan P."/>
            <person name="Wang J."/>
            <person name="Gasser R.B."/>
        </authorList>
    </citation>
    <scope>NUCLEOTIDE SEQUENCE [LARGE SCALE GENOMIC DNA]</scope>
</reference>
<dbReference type="EMBL" id="KL596623">
    <property type="protein sequence ID" value="KER33607.1"/>
    <property type="molecule type" value="Genomic_DNA"/>
</dbReference>
<dbReference type="KEGG" id="ovi:T265_00501"/>
<dbReference type="Proteomes" id="UP000054324">
    <property type="component" value="Unassembled WGS sequence"/>
</dbReference>
<dbReference type="CTD" id="20314689"/>
<keyword evidence="2" id="KW-1185">Reference proteome</keyword>
<sequence length="66" mass="7825">MFEFKKKKIDLLQLAAIQEARARTQRHSVFILLRDSVQSTESLYCSHKCERQSFRMSFDTTVQLQT</sequence>
<proteinExistence type="predicted"/>
<dbReference type="RefSeq" id="XP_009162569.1">
    <property type="nucleotide sequence ID" value="XM_009164305.1"/>
</dbReference>
<evidence type="ECO:0000313" key="2">
    <source>
        <dbReference type="Proteomes" id="UP000054324"/>
    </source>
</evidence>
<gene>
    <name evidence="1" type="ORF">T265_00501</name>
</gene>